<sequence length="147" mass="16377">MRGVSTKERQSRANRASFMLSREQKEEVHCSWGAGRLTGGRFQVIFHARSSRGRVEDKVRRRTKKSAERGEQVKISVFWRGYPLGGSNQIDMLTKVQTFKNMGGLDIDDVVPHPPSGTDLPLSCVYYSAANPLFGCGLQAVASWITS</sequence>
<evidence type="ECO:0000313" key="3">
    <source>
        <dbReference type="Proteomes" id="UP000016928"/>
    </source>
</evidence>
<accession>N4TT64</accession>
<dbReference type="HOGENOM" id="CLU_2015341_0_0_1"/>
<dbReference type="AlphaFoldDB" id="N4TT64"/>
<dbReference type="Proteomes" id="UP000016928">
    <property type="component" value="Unassembled WGS sequence"/>
</dbReference>
<name>N4TT64_FUSC1</name>
<dbReference type="OMA" id="QKEEVHC"/>
<evidence type="ECO:0000256" key="1">
    <source>
        <dbReference type="SAM" id="MobiDB-lite"/>
    </source>
</evidence>
<protein>
    <submittedName>
        <fullName evidence="2">Uncharacterized protein</fullName>
    </submittedName>
</protein>
<dbReference type="EMBL" id="KB731261">
    <property type="protein sequence ID" value="ENH60800.1"/>
    <property type="molecule type" value="Genomic_DNA"/>
</dbReference>
<organism evidence="2 3">
    <name type="scientific">Fusarium oxysporum f. sp. cubense (strain race 1)</name>
    <name type="common">Panama disease fungus</name>
    <dbReference type="NCBI Taxonomy" id="1229664"/>
    <lineage>
        <taxon>Eukaryota</taxon>
        <taxon>Fungi</taxon>
        <taxon>Dikarya</taxon>
        <taxon>Ascomycota</taxon>
        <taxon>Pezizomycotina</taxon>
        <taxon>Sordariomycetes</taxon>
        <taxon>Hypocreomycetidae</taxon>
        <taxon>Hypocreales</taxon>
        <taxon>Nectriaceae</taxon>
        <taxon>Fusarium</taxon>
        <taxon>Fusarium oxysporum species complex</taxon>
    </lineage>
</organism>
<proteinExistence type="predicted"/>
<evidence type="ECO:0000313" key="2">
    <source>
        <dbReference type="EMBL" id="ENH60800.1"/>
    </source>
</evidence>
<dbReference type="VEuPathDB" id="FungiDB:FOC1_g10015603"/>
<feature type="region of interest" description="Disordered" evidence="1">
    <location>
        <begin position="1"/>
        <end position="20"/>
    </location>
</feature>
<feature type="compositionally biased region" description="Basic and acidic residues" evidence="1">
    <location>
        <begin position="1"/>
        <end position="11"/>
    </location>
</feature>
<gene>
    <name evidence="2" type="ORF">FOC1_g10015603</name>
</gene>
<reference evidence="3" key="1">
    <citation type="submission" date="2012-09" db="EMBL/GenBank/DDBJ databases">
        <title>Genome sequencing and comparative transcriptomics of race 1 and race 4 of banana pathogen: Fusarium oxysporum f. sp. cubense.</title>
        <authorList>
            <person name="Fang X."/>
            <person name="Huang J."/>
        </authorList>
    </citation>
    <scope>NUCLEOTIDE SEQUENCE [LARGE SCALE GENOMIC DNA]</scope>
    <source>
        <strain evidence="3">race 1</strain>
    </source>
</reference>
<reference evidence="3" key="2">
    <citation type="journal article" date="2014" name="PLoS ONE">
        <title>Genome and Transcriptome Analysis of the Fungal Pathogen Fusarium oxysporum f. sp. cubense Causing Banana Vascular Wilt Disease.</title>
        <authorList>
            <person name="Guo L."/>
            <person name="Han L."/>
            <person name="Yang L."/>
            <person name="Zeng H."/>
            <person name="Fan D."/>
            <person name="Zhu Y."/>
            <person name="Feng Y."/>
            <person name="Wang G."/>
            <person name="Peng C."/>
            <person name="Jiang X."/>
            <person name="Zhou D."/>
            <person name="Ni P."/>
            <person name="Liang C."/>
            <person name="Liu L."/>
            <person name="Wang J."/>
            <person name="Mao C."/>
            <person name="Fang X."/>
            <person name="Peng M."/>
            <person name="Huang J."/>
        </authorList>
    </citation>
    <scope>NUCLEOTIDE SEQUENCE [LARGE SCALE GENOMIC DNA]</scope>
    <source>
        <strain evidence="3">race 1</strain>
    </source>
</reference>